<evidence type="ECO:0000313" key="3">
    <source>
        <dbReference type="Proteomes" id="UP000198372"/>
    </source>
</evidence>
<dbReference type="PANTHER" id="PTHR28268:SF1">
    <property type="entry name" value="MICOS SUBUNIT MIC26"/>
    <property type="match status" value="1"/>
</dbReference>
<gene>
    <name evidence="2" type="ORF">BQ2448_6966</name>
</gene>
<organism evidence="2 3">
    <name type="scientific">Microbotryum intermedium</name>
    <dbReference type="NCBI Taxonomy" id="269621"/>
    <lineage>
        <taxon>Eukaryota</taxon>
        <taxon>Fungi</taxon>
        <taxon>Dikarya</taxon>
        <taxon>Basidiomycota</taxon>
        <taxon>Pucciniomycotina</taxon>
        <taxon>Microbotryomycetes</taxon>
        <taxon>Microbotryales</taxon>
        <taxon>Microbotryaceae</taxon>
        <taxon>Microbotryum</taxon>
    </lineage>
</organism>
<dbReference type="OrthoDB" id="2399148at2759"/>
<keyword evidence="1" id="KW-0812">Transmembrane</keyword>
<feature type="transmembrane region" description="Helical" evidence="1">
    <location>
        <begin position="231"/>
        <end position="250"/>
    </location>
</feature>
<dbReference type="PANTHER" id="PTHR28268">
    <property type="entry name" value="MICOS SUBUNIT MIC26"/>
    <property type="match status" value="1"/>
</dbReference>
<keyword evidence="3" id="KW-1185">Reference proteome</keyword>
<dbReference type="STRING" id="269621.A0A238FLK0"/>
<protein>
    <submittedName>
        <fullName evidence="2">BQ2448_6966 protein</fullName>
    </submittedName>
</protein>
<evidence type="ECO:0000313" key="2">
    <source>
        <dbReference type="EMBL" id="SCV73041.1"/>
    </source>
</evidence>
<reference evidence="3" key="1">
    <citation type="submission" date="2016-09" db="EMBL/GenBank/DDBJ databases">
        <authorList>
            <person name="Jeantristanb JTB J.-T."/>
            <person name="Ricardo R."/>
        </authorList>
    </citation>
    <scope>NUCLEOTIDE SEQUENCE [LARGE SCALE GENOMIC DNA]</scope>
</reference>
<sequence>MASTLPRLTTHIIVSGGTFAFLLQKQTLHAEDEQAELAPAAGSRRAAVSGLSMAIVEVSLSRHERIHAIFKTHLIGCDHASSQLPIYDKVPGPPSLLPAHTPLHDEAAHARRWLQTSYAQLHAHAREGARTWIGWEGKAEGQHTELVWLSEFGSHRAHSEFDADCTRAAQMKSMIAPDEALVPGGLYVAIATLTGSILARNRTSYRKTGCSGFRTALVTSVSPAHLSAGNFFLRLALPGVCFGGALVYFLPKTASETTAQLQAVQQRHAPALTNTFLAMLGKGQSHS</sequence>
<dbReference type="EMBL" id="FMSP01000017">
    <property type="protein sequence ID" value="SCV73041.1"/>
    <property type="molecule type" value="Genomic_DNA"/>
</dbReference>
<dbReference type="InterPro" id="IPR033181">
    <property type="entry name" value="Mic26_fungi"/>
</dbReference>
<dbReference type="AlphaFoldDB" id="A0A238FLK0"/>
<feature type="transmembrane region" description="Helical" evidence="1">
    <location>
        <begin position="180"/>
        <end position="199"/>
    </location>
</feature>
<dbReference type="Proteomes" id="UP000198372">
    <property type="component" value="Unassembled WGS sequence"/>
</dbReference>
<proteinExistence type="predicted"/>
<dbReference type="GO" id="GO:0044284">
    <property type="term" value="C:mitochondrial crista junction"/>
    <property type="evidence" value="ECO:0007669"/>
    <property type="project" value="TreeGrafter"/>
</dbReference>
<accession>A0A238FLK0</accession>
<keyword evidence="1" id="KW-0472">Membrane</keyword>
<name>A0A238FLK0_9BASI</name>
<evidence type="ECO:0000256" key="1">
    <source>
        <dbReference type="SAM" id="Phobius"/>
    </source>
</evidence>
<keyword evidence="1" id="KW-1133">Transmembrane helix</keyword>
<dbReference type="GO" id="GO:0061617">
    <property type="term" value="C:MICOS complex"/>
    <property type="evidence" value="ECO:0007669"/>
    <property type="project" value="InterPro"/>
</dbReference>
<dbReference type="GO" id="GO:0042407">
    <property type="term" value="P:cristae formation"/>
    <property type="evidence" value="ECO:0007669"/>
    <property type="project" value="InterPro"/>
</dbReference>